<dbReference type="Gene3D" id="3.30.559.30">
    <property type="entry name" value="Nonribosomal peptide synthetase, condensation domain"/>
    <property type="match status" value="1"/>
</dbReference>
<dbReference type="InterPro" id="IPR036259">
    <property type="entry name" value="MFS_trans_sf"/>
</dbReference>
<dbReference type="FunFam" id="3.30.300.30:FF:000010">
    <property type="entry name" value="Enterobactin synthetase component F"/>
    <property type="match status" value="1"/>
</dbReference>
<dbReference type="FunFam" id="3.40.50.980:FF:000002">
    <property type="entry name" value="Enterobactin synthetase component F"/>
    <property type="match status" value="1"/>
</dbReference>
<name>A0A4R6RS46_LABRH</name>
<dbReference type="GO" id="GO:0005829">
    <property type="term" value="C:cytosol"/>
    <property type="evidence" value="ECO:0007669"/>
    <property type="project" value="TreeGrafter"/>
</dbReference>
<dbReference type="InterPro" id="IPR011701">
    <property type="entry name" value="MFS"/>
</dbReference>
<evidence type="ECO:0000256" key="5">
    <source>
        <dbReference type="SAM" id="Phobius"/>
    </source>
</evidence>
<dbReference type="FunFam" id="1.10.1200.10:FF:000016">
    <property type="entry name" value="Non-ribosomal peptide synthase"/>
    <property type="match status" value="1"/>
</dbReference>
<dbReference type="SUPFAM" id="SSF103473">
    <property type="entry name" value="MFS general substrate transporter"/>
    <property type="match status" value="1"/>
</dbReference>
<dbReference type="InterPro" id="IPR020845">
    <property type="entry name" value="AMP-binding_CS"/>
</dbReference>
<dbReference type="InterPro" id="IPR036736">
    <property type="entry name" value="ACP-like_sf"/>
</dbReference>
<dbReference type="Gene3D" id="3.40.50.980">
    <property type="match status" value="2"/>
</dbReference>
<accession>A0A4R6RS46</accession>
<protein>
    <submittedName>
        <fullName evidence="7">Amino acid adenylation domain-containing protein</fullName>
    </submittedName>
</protein>
<keyword evidence="3" id="KW-0597">Phosphoprotein</keyword>
<reference evidence="7 8" key="1">
    <citation type="submission" date="2019-03" db="EMBL/GenBank/DDBJ databases">
        <title>Genomic Encyclopedia of Type Strains, Phase IV (KMG-IV): sequencing the most valuable type-strain genomes for metagenomic binning, comparative biology and taxonomic classification.</title>
        <authorList>
            <person name="Goeker M."/>
        </authorList>
    </citation>
    <scope>NUCLEOTIDE SEQUENCE [LARGE SCALE GENOMIC DNA]</scope>
    <source>
        <strain evidence="7 8">DSM 45361</strain>
    </source>
</reference>
<evidence type="ECO:0000313" key="8">
    <source>
        <dbReference type="Proteomes" id="UP000295444"/>
    </source>
</evidence>
<evidence type="ECO:0000256" key="1">
    <source>
        <dbReference type="ARBA" id="ARBA00001957"/>
    </source>
</evidence>
<feature type="region of interest" description="Disordered" evidence="4">
    <location>
        <begin position="1"/>
        <end position="34"/>
    </location>
</feature>
<dbReference type="NCBIfam" id="TIGR01733">
    <property type="entry name" value="AA-adenyl-dom"/>
    <property type="match status" value="1"/>
</dbReference>
<keyword evidence="5" id="KW-1133">Transmembrane helix</keyword>
<feature type="transmembrane region" description="Helical" evidence="5">
    <location>
        <begin position="1738"/>
        <end position="1762"/>
    </location>
</feature>
<dbReference type="InterPro" id="IPR010071">
    <property type="entry name" value="AA_adenyl_dom"/>
</dbReference>
<dbReference type="SUPFAM" id="SSF56801">
    <property type="entry name" value="Acetyl-CoA synthetase-like"/>
    <property type="match status" value="1"/>
</dbReference>
<proteinExistence type="predicted"/>
<dbReference type="Pfam" id="PF00668">
    <property type="entry name" value="Condensation"/>
    <property type="match status" value="1"/>
</dbReference>
<dbReference type="Pfam" id="PF07690">
    <property type="entry name" value="MFS_1"/>
    <property type="match status" value="1"/>
</dbReference>
<gene>
    <name evidence="7" type="ORF">EV186_11514</name>
</gene>
<dbReference type="GO" id="GO:0044550">
    <property type="term" value="P:secondary metabolite biosynthetic process"/>
    <property type="evidence" value="ECO:0007669"/>
    <property type="project" value="UniProtKB-ARBA"/>
</dbReference>
<dbReference type="GO" id="GO:0003824">
    <property type="term" value="F:catalytic activity"/>
    <property type="evidence" value="ECO:0007669"/>
    <property type="project" value="InterPro"/>
</dbReference>
<evidence type="ECO:0000256" key="4">
    <source>
        <dbReference type="SAM" id="MobiDB-lite"/>
    </source>
</evidence>
<keyword evidence="5" id="KW-0472">Membrane</keyword>
<dbReference type="Gene3D" id="3.40.50.1820">
    <property type="entry name" value="alpha/beta hydrolase"/>
    <property type="match status" value="1"/>
</dbReference>
<feature type="transmembrane region" description="Helical" evidence="5">
    <location>
        <begin position="1793"/>
        <end position="1815"/>
    </location>
</feature>
<dbReference type="SMART" id="SM00823">
    <property type="entry name" value="PKS_PP"/>
    <property type="match status" value="1"/>
</dbReference>
<evidence type="ECO:0000313" key="7">
    <source>
        <dbReference type="EMBL" id="TDP89067.1"/>
    </source>
</evidence>
<feature type="transmembrane region" description="Helical" evidence="5">
    <location>
        <begin position="1649"/>
        <end position="1671"/>
    </location>
</feature>
<dbReference type="InterPro" id="IPR009081">
    <property type="entry name" value="PP-bd_ACP"/>
</dbReference>
<dbReference type="FunFam" id="2.30.38.10:FF:000001">
    <property type="entry name" value="Non-ribosomal peptide synthetase PvdI"/>
    <property type="match status" value="1"/>
</dbReference>
<dbReference type="SMART" id="SM00824">
    <property type="entry name" value="PKS_TE"/>
    <property type="match status" value="1"/>
</dbReference>
<dbReference type="InterPro" id="IPR020802">
    <property type="entry name" value="TesA-like"/>
</dbReference>
<keyword evidence="2" id="KW-0596">Phosphopantetheine</keyword>
<dbReference type="InterPro" id="IPR020806">
    <property type="entry name" value="PKS_PP-bd"/>
</dbReference>
<comment type="caution">
    <text evidence="7">The sequence shown here is derived from an EMBL/GenBank/DDBJ whole genome shotgun (WGS) entry which is preliminary data.</text>
</comment>
<dbReference type="InterPro" id="IPR006162">
    <property type="entry name" value="Ppantetheine_attach_site"/>
</dbReference>
<dbReference type="PROSITE" id="PS50075">
    <property type="entry name" value="CARRIER"/>
    <property type="match status" value="1"/>
</dbReference>
<dbReference type="GO" id="GO:0072330">
    <property type="term" value="P:monocarboxylic acid biosynthetic process"/>
    <property type="evidence" value="ECO:0007669"/>
    <property type="project" value="UniProtKB-ARBA"/>
</dbReference>
<keyword evidence="8" id="KW-1185">Reference proteome</keyword>
<organism evidence="7 8">
    <name type="scientific">Labedaea rhizosphaerae</name>
    <dbReference type="NCBI Taxonomy" id="598644"/>
    <lineage>
        <taxon>Bacteria</taxon>
        <taxon>Bacillati</taxon>
        <taxon>Actinomycetota</taxon>
        <taxon>Actinomycetes</taxon>
        <taxon>Pseudonocardiales</taxon>
        <taxon>Pseudonocardiaceae</taxon>
        <taxon>Labedaea</taxon>
    </lineage>
</organism>
<dbReference type="PROSITE" id="PS00012">
    <property type="entry name" value="PHOSPHOPANTETHEINE"/>
    <property type="match status" value="1"/>
</dbReference>
<dbReference type="Gene3D" id="1.10.1200.10">
    <property type="entry name" value="ACP-like"/>
    <property type="match status" value="1"/>
</dbReference>
<dbReference type="InterPro" id="IPR045851">
    <property type="entry name" value="AMP-bd_C_sf"/>
</dbReference>
<dbReference type="InterPro" id="IPR025110">
    <property type="entry name" value="AMP-bd_C"/>
</dbReference>
<dbReference type="Pfam" id="PF00501">
    <property type="entry name" value="AMP-binding"/>
    <property type="match status" value="1"/>
</dbReference>
<dbReference type="CDD" id="cd19531">
    <property type="entry name" value="LCL_NRPS-like"/>
    <property type="match status" value="1"/>
</dbReference>
<dbReference type="PANTHER" id="PTHR45527:SF1">
    <property type="entry name" value="FATTY ACID SYNTHASE"/>
    <property type="match status" value="1"/>
</dbReference>
<dbReference type="Gene3D" id="2.30.38.10">
    <property type="entry name" value="Luciferase, Domain 3"/>
    <property type="match status" value="1"/>
</dbReference>
<evidence type="ECO:0000256" key="2">
    <source>
        <dbReference type="ARBA" id="ARBA00022450"/>
    </source>
</evidence>
<evidence type="ECO:0000256" key="3">
    <source>
        <dbReference type="ARBA" id="ARBA00022553"/>
    </source>
</evidence>
<dbReference type="Pfam" id="PF00975">
    <property type="entry name" value="Thioesterase"/>
    <property type="match status" value="1"/>
</dbReference>
<feature type="transmembrane region" description="Helical" evidence="5">
    <location>
        <begin position="1560"/>
        <end position="1584"/>
    </location>
</feature>
<dbReference type="Proteomes" id="UP000295444">
    <property type="component" value="Unassembled WGS sequence"/>
</dbReference>
<dbReference type="SUPFAM" id="SSF53474">
    <property type="entry name" value="alpha/beta-Hydrolases"/>
    <property type="match status" value="1"/>
</dbReference>
<keyword evidence="5" id="KW-0812">Transmembrane</keyword>
<dbReference type="GO" id="GO:0022857">
    <property type="term" value="F:transmembrane transporter activity"/>
    <property type="evidence" value="ECO:0007669"/>
    <property type="project" value="InterPro"/>
</dbReference>
<feature type="domain" description="Carrier" evidence="6">
    <location>
        <begin position="1028"/>
        <end position="1105"/>
    </location>
</feature>
<dbReference type="Pfam" id="PF00550">
    <property type="entry name" value="PP-binding"/>
    <property type="match status" value="1"/>
</dbReference>
<dbReference type="InterPro" id="IPR001031">
    <property type="entry name" value="Thioesterase"/>
</dbReference>
<dbReference type="InterPro" id="IPR023213">
    <property type="entry name" value="CAT-like_dom_sf"/>
</dbReference>
<feature type="transmembrane region" description="Helical" evidence="5">
    <location>
        <begin position="1619"/>
        <end position="1643"/>
    </location>
</feature>
<dbReference type="Gene3D" id="3.30.300.30">
    <property type="match status" value="1"/>
</dbReference>
<dbReference type="GO" id="GO:0031177">
    <property type="term" value="F:phosphopantetheine binding"/>
    <property type="evidence" value="ECO:0007669"/>
    <property type="project" value="InterPro"/>
</dbReference>
<comment type="cofactor">
    <cofactor evidence="1">
        <name>pantetheine 4'-phosphate</name>
        <dbReference type="ChEBI" id="CHEBI:47942"/>
    </cofactor>
</comment>
<dbReference type="InterPro" id="IPR000873">
    <property type="entry name" value="AMP-dep_synth/lig_dom"/>
</dbReference>
<dbReference type="FunFam" id="3.40.50.980:FF:000001">
    <property type="entry name" value="Non-ribosomal peptide synthetase"/>
    <property type="match status" value="1"/>
</dbReference>
<dbReference type="EMBL" id="SNXZ01000015">
    <property type="protein sequence ID" value="TDP89067.1"/>
    <property type="molecule type" value="Genomic_DNA"/>
</dbReference>
<dbReference type="Gene3D" id="1.20.1250.20">
    <property type="entry name" value="MFS general substrate transporter like domains"/>
    <property type="match status" value="1"/>
</dbReference>
<sequence>MTTEAYSREPGAATAAGHSDHDRPTGGDVGISLGVDESRAAARRALLEKRLRRRTEPAVTIAPRPDGDPVALSYQQERVWFMEQFAPGTTSYHIPVPVRLNGTLDVDALRVALDSLPARHEALRMRFPAGEDGRPAVRVEPVAPVPLSLVDAEDEDTARAQVSAAAAETFDLVEGPLLRATLVRIAEDEHLLVLCTHHIVGDGWSVDLLLRDLAAAYHARCAGQAHADLPALSIGYGDFAHWQRRTLTGAELDRQLDHWRGELTGVAPLELPTDRPRPATQSFDGALHVFHLDLELTDALRELGREHGTTLFMTLLAGYQVLLARYSGQDDFAVGSSSAGRGLPELEGVVGMFINMLPMRAQLAGDPTVAELLERTRRHVLDAFEHADVPFERLVNELGVPRDVSRSPVFQAMFVLQNYEMGRMAASGASGLRFRWEPMDLPATRFDFEFHAIEVATGLLAKLVYNTALFTEETVSRMAEQLTTLLRAMVTGPDRRLSELDILPAAERALVLDAWNDTATEFPRTTLPELVAAQVARTPDAPALTFRGQTLTYAELDRRANRLAHRLRELGVGANTLVGVCAERSVELVVGLLGVLKAGGAYVPLDPEYPADRLAFMVADAAAPVVLTQSGLRDTVPCGDATVVVLDDPETCAGQPDTAPAPVAGPDDIAYVIYTSGSTGKPKGVPNGHLGIVNRLDWMQRAYRLDGTDSVLQKTPASFDVSVWEFFWPLITGARLVLAEPGGHKDAAYLRGLLADEGITTAHFVPSMLTVFLADQEIETCTALRRVVCSGEELPLAAAREFTERLPGCELHNLYGPTEAAIDVTAWHCTPSALAEVTSVPIGAPIQNLRVYVLDERDNPSPIGVPGQLHIAGVGLALGYHNRPELTAEKFVADPFGPGRTYRTGDLARWRADGTVEFLGRIDHQVKLRGLRIELGEIETALRAQPGVRDAAVIVREDTPGDKRLVGYIVGDADHDEVRTALKQGLPDYMVPPSLVALDALPLTPNGKLDRKALPAPTFTRTAGAMVAPSTPTEVLLAGIWADVLKAGELGIDDDFFDLGGHSMLATQVVARIGKESAGTRQVGVMDLFQHRTIRELAAFMQDDTADTSRHLLYELTKPVPAAKRTLTYVCFPYGGGSAIVYQPLADALPEGYSLYSVAIPGHDVGLTEEAVPFDELVERLANEVLERVDGPLAIYGHCGVGNALAVGVARRLEELGRELEVVYIGAIFPFARLKGVVGTVRTRLEKLRANRFYANWLKGMGVDTDDLDPAQADRIISNMRADSRAAEEYFSGLLDQRVAKLRAPIVSVVGSEDPVTDYYAERYREWEFLTDTAALVVLDQAGHFFLRYRADELAEIVTTVHPAVESGETDAVDVATRGLDAPWALHEVHRSTVDDKPTVAPSMARFATITAGQLISATGSALTSFAVPIWLYTRTGSVADLGLLWALALLGGVLVLPVAGALVDRGDRRKIMIGSSSVAGGIQLLLALLLLSGNIQLWYLYLLIPLGSVAASFQRIAYQSSVAQLVPKQYLGHAMGLAQLSNGVAQLLMPVIAAGLLAAIQLSGILIVDVASYLFAVVGLLFVRFPDLMGWRPREPLLTAIVNGLRYSWNHRGFRTMLAYFALANVFLAPALVLVTPLVLAFGSVTDVARVALAEAIGAVAGGVLMALWGGPRNRRMVGVLAGNVGIALGCLVMGLRPSVTLVAVGVFLMAAAMAVSQGIYATLVQVKVPQRYHGRVFAINQTITWSTLPIGFAVLAPVAVKLFDPLLAHDGALAGSVGTVLGTGVGRGVGLAYVVFALLLLSINVGGFALRLLRRFDTEVPDSLPDDLVGAQQRKQKEEASA</sequence>
<dbReference type="PANTHER" id="PTHR45527">
    <property type="entry name" value="NONRIBOSOMAL PEPTIDE SYNTHETASE"/>
    <property type="match status" value="1"/>
</dbReference>
<dbReference type="InterPro" id="IPR001242">
    <property type="entry name" value="Condensation_dom"/>
</dbReference>
<dbReference type="FunFam" id="3.40.50.12780:FF:000012">
    <property type="entry name" value="Non-ribosomal peptide synthetase"/>
    <property type="match status" value="1"/>
</dbReference>
<evidence type="ECO:0000259" key="6">
    <source>
        <dbReference type="PROSITE" id="PS50075"/>
    </source>
</evidence>
<feature type="transmembrane region" description="Helical" evidence="5">
    <location>
        <begin position="1678"/>
        <end position="1697"/>
    </location>
</feature>
<dbReference type="CDD" id="cd17646">
    <property type="entry name" value="A_NRPS_AB3403-like"/>
    <property type="match status" value="1"/>
</dbReference>
<dbReference type="InterPro" id="IPR029058">
    <property type="entry name" value="AB_hydrolase_fold"/>
</dbReference>
<dbReference type="Gene3D" id="3.30.559.10">
    <property type="entry name" value="Chloramphenicol acetyltransferase-like domain"/>
    <property type="match status" value="1"/>
</dbReference>
<dbReference type="CDD" id="cd06173">
    <property type="entry name" value="MFS_MefA_like"/>
    <property type="match status" value="1"/>
</dbReference>
<dbReference type="GO" id="GO:0008610">
    <property type="term" value="P:lipid biosynthetic process"/>
    <property type="evidence" value="ECO:0007669"/>
    <property type="project" value="UniProtKB-ARBA"/>
</dbReference>
<dbReference type="SUPFAM" id="SSF52777">
    <property type="entry name" value="CoA-dependent acyltransferases"/>
    <property type="match status" value="2"/>
</dbReference>
<dbReference type="GO" id="GO:0043041">
    <property type="term" value="P:amino acid activation for nonribosomal peptide biosynthetic process"/>
    <property type="evidence" value="ECO:0007669"/>
    <property type="project" value="TreeGrafter"/>
</dbReference>
<feature type="transmembrane region" description="Helical" evidence="5">
    <location>
        <begin position="1703"/>
        <end position="1726"/>
    </location>
</feature>
<feature type="transmembrane region" description="Helical" evidence="5">
    <location>
        <begin position="1444"/>
        <end position="1465"/>
    </location>
</feature>
<dbReference type="Pfam" id="PF13193">
    <property type="entry name" value="AMP-binding_C"/>
    <property type="match status" value="1"/>
</dbReference>
<dbReference type="PROSITE" id="PS00455">
    <property type="entry name" value="AMP_BINDING"/>
    <property type="match status" value="1"/>
</dbReference>